<proteinExistence type="predicted"/>
<evidence type="ECO:0000313" key="1">
    <source>
        <dbReference type="EMBL" id="KAK1458242.1"/>
    </source>
</evidence>
<accession>A0AAI9UJJ8</accession>
<gene>
    <name evidence="1" type="ORF">CMEL01_15589</name>
</gene>
<name>A0AAI9UJJ8_9PEZI</name>
<protein>
    <submittedName>
        <fullName evidence="1">Uncharacterized protein</fullName>
    </submittedName>
</protein>
<organism evidence="1 2">
    <name type="scientific">Colletotrichum melonis</name>
    <dbReference type="NCBI Taxonomy" id="1209925"/>
    <lineage>
        <taxon>Eukaryota</taxon>
        <taxon>Fungi</taxon>
        <taxon>Dikarya</taxon>
        <taxon>Ascomycota</taxon>
        <taxon>Pezizomycotina</taxon>
        <taxon>Sordariomycetes</taxon>
        <taxon>Hypocreomycetidae</taxon>
        <taxon>Glomerellales</taxon>
        <taxon>Glomerellaceae</taxon>
        <taxon>Colletotrichum</taxon>
        <taxon>Colletotrichum acutatum species complex</taxon>
    </lineage>
</organism>
<sequence>MADAVITTTVTDTSQLLSDGACYSPRLFVGCGSHSLQMLHFQVLP</sequence>
<dbReference type="Proteomes" id="UP001239795">
    <property type="component" value="Unassembled WGS sequence"/>
</dbReference>
<dbReference type="EMBL" id="MLGG01000014">
    <property type="protein sequence ID" value="KAK1458242.1"/>
    <property type="molecule type" value="Genomic_DNA"/>
</dbReference>
<reference evidence="1 2" key="1">
    <citation type="submission" date="2016-10" db="EMBL/GenBank/DDBJ databases">
        <title>The genome sequence of Colletotrichum fioriniae PJ7.</title>
        <authorList>
            <person name="Baroncelli R."/>
        </authorList>
    </citation>
    <scope>NUCLEOTIDE SEQUENCE [LARGE SCALE GENOMIC DNA]</scope>
    <source>
        <strain evidence="1">Col 31</strain>
    </source>
</reference>
<dbReference type="AlphaFoldDB" id="A0AAI9UJJ8"/>
<evidence type="ECO:0000313" key="2">
    <source>
        <dbReference type="Proteomes" id="UP001239795"/>
    </source>
</evidence>
<keyword evidence="2" id="KW-1185">Reference proteome</keyword>
<comment type="caution">
    <text evidence="1">The sequence shown here is derived from an EMBL/GenBank/DDBJ whole genome shotgun (WGS) entry which is preliminary data.</text>
</comment>